<keyword evidence="2" id="KW-0812">Transmembrane</keyword>
<feature type="transmembrane region" description="Helical" evidence="2">
    <location>
        <begin position="97"/>
        <end position="121"/>
    </location>
</feature>
<accession>A0A9P1MV35</accession>
<dbReference type="GO" id="GO:0005576">
    <property type="term" value="C:extracellular region"/>
    <property type="evidence" value="ECO:0007669"/>
    <property type="project" value="InterPro"/>
</dbReference>
<keyword evidence="2" id="KW-1133">Transmembrane helix</keyword>
<evidence type="ECO:0000313" key="3">
    <source>
        <dbReference type="EMBL" id="CAI5440782.1"/>
    </source>
</evidence>
<organism evidence="3 4">
    <name type="scientific">Caenorhabditis angaria</name>
    <dbReference type="NCBI Taxonomy" id="860376"/>
    <lineage>
        <taxon>Eukaryota</taxon>
        <taxon>Metazoa</taxon>
        <taxon>Ecdysozoa</taxon>
        <taxon>Nematoda</taxon>
        <taxon>Chromadorea</taxon>
        <taxon>Rhabditida</taxon>
        <taxon>Rhabditina</taxon>
        <taxon>Rhabditomorpha</taxon>
        <taxon>Rhabditoidea</taxon>
        <taxon>Rhabditidae</taxon>
        <taxon>Peloderinae</taxon>
        <taxon>Caenorhabditis</taxon>
    </lineage>
</organism>
<dbReference type="OrthoDB" id="5847932at2759"/>
<evidence type="ECO:0000256" key="2">
    <source>
        <dbReference type="SAM" id="Phobius"/>
    </source>
</evidence>
<name>A0A9P1MV35_9PELO</name>
<keyword evidence="2" id="KW-0472">Membrane</keyword>
<dbReference type="Proteomes" id="UP001152747">
    <property type="component" value="Unassembled WGS sequence"/>
</dbReference>
<dbReference type="GO" id="GO:0008289">
    <property type="term" value="F:lipid binding"/>
    <property type="evidence" value="ECO:0007669"/>
    <property type="project" value="InterPro"/>
</dbReference>
<evidence type="ECO:0000313" key="4">
    <source>
        <dbReference type="Proteomes" id="UP001152747"/>
    </source>
</evidence>
<proteinExistence type="inferred from homology"/>
<evidence type="ECO:0000256" key="1">
    <source>
        <dbReference type="ARBA" id="ARBA00010090"/>
    </source>
</evidence>
<feature type="transmembrane region" description="Helical" evidence="2">
    <location>
        <begin position="209"/>
        <end position="227"/>
    </location>
</feature>
<dbReference type="GO" id="GO:0006869">
    <property type="term" value="P:lipid transport"/>
    <property type="evidence" value="ECO:0007669"/>
    <property type="project" value="InterPro"/>
</dbReference>
<dbReference type="GO" id="GO:0016020">
    <property type="term" value="C:membrane"/>
    <property type="evidence" value="ECO:0007669"/>
    <property type="project" value="TreeGrafter"/>
</dbReference>
<protein>
    <submittedName>
        <fullName evidence="3">Uncharacterized protein</fullName>
    </submittedName>
</protein>
<dbReference type="InterPro" id="IPR008405">
    <property type="entry name" value="ApoL"/>
</dbReference>
<comment type="caution">
    <text evidence="3">The sequence shown here is derived from an EMBL/GenBank/DDBJ whole genome shotgun (WGS) entry which is preliminary data.</text>
</comment>
<sequence>MDVSEQILVSTCQMQIKNGEDQNTVSVSESEGASADGVPIYSSLESLLIIPPSMSQELSEAARLAQRSLDNWSNNRRHVIRKLDSIARELDEWEKNCSISTAVGSSVGIVSGGAVIGGLIFMPPVAIAGLIVGTVAGASNVVTGLAKWQHMKMKAKDVNAYCDHDKVLFEELMRDRDELMEVIRRIIQSEDYQRHFEHNFDNANNIKNILGATVFGAGGLATRYAILEMGRLSSSLVKGVLHSVAVIGIILDSVTLALSAKDLSEEKRSKFGDEILELAGKLELDRQKVCKDFLNQDVWNVDDSKTEEDMERLSDSGSIEFVQRIPSAPVSE</sequence>
<comment type="similarity">
    <text evidence="1">Belongs to the apolipoprotein L family.</text>
</comment>
<dbReference type="Pfam" id="PF05461">
    <property type="entry name" value="ApoL"/>
    <property type="match status" value="1"/>
</dbReference>
<feature type="transmembrane region" description="Helical" evidence="2">
    <location>
        <begin position="239"/>
        <end position="260"/>
    </location>
</feature>
<feature type="transmembrane region" description="Helical" evidence="2">
    <location>
        <begin position="127"/>
        <end position="146"/>
    </location>
</feature>
<dbReference type="EMBL" id="CANHGI010000002">
    <property type="protein sequence ID" value="CAI5440782.1"/>
    <property type="molecule type" value="Genomic_DNA"/>
</dbReference>
<reference evidence="3" key="1">
    <citation type="submission" date="2022-11" db="EMBL/GenBank/DDBJ databases">
        <authorList>
            <person name="Kikuchi T."/>
        </authorList>
    </citation>
    <scope>NUCLEOTIDE SEQUENCE</scope>
    <source>
        <strain evidence="3">PS1010</strain>
    </source>
</reference>
<dbReference type="AlphaFoldDB" id="A0A9P1MV35"/>
<dbReference type="PANTHER" id="PTHR14096">
    <property type="entry name" value="APOLIPOPROTEIN L"/>
    <property type="match status" value="1"/>
</dbReference>
<keyword evidence="4" id="KW-1185">Reference proteome</keyword>
<dbReference type="PANTHER" id="PTHR14096:SF28">
    <property type="entry name" value="APOLIPOPROTEIN L, 1-RELATED"/>
    <property type="match status" value="1"/>
</dbReference>
<gene>
    <name evidence="3" type="ORF">CAMP_LOCUS3419</name>
</gene>
<dbReference type="GO" id="GO:0042157">
    <property type="term" value="P:lipoprotein metabolic process"/>
    <property type="evidence" value="ECO:0007669"/>
    <property type="project" value="InterPro"/>
</dbReference>